<dbReference type="InterPro" id="IPR004175">
    <property type="entry name" value="RNA_CPDase"/>
</dbReference>
<evidence type="ECO:0000256" key="2">
    <source>
        <dbReference type="HAMAP-Rule" id="MF_01940"/>
    </source>
</evidence>
<protein>
    <recommendedName>
        <fullName evidence="2">RNA 2',3'-cyclic phosphodiesterase</fullName>
        <shortName evidence="2">RNA 2',3'-CPDase</shortName>
        <ecNumber evidence="2">3.1.4.58</ecNumber>
    </recommendedName>
</protein>
<proteinExistence type="inferred from homology"/>
<feature type="short sequence motif" description="HXTX 2" evidence="2">
    <location>
        <begin position="127"/>
        <end position="130"/>
    </location>
</feature>
<dbReference type="EMBL" id="FOAP01000005">
    <property type="protein sequence ID" value="SEL26210.1"/>
    <property type="molecule type" value="Genomic_DNA"/>
</dbReference>
<reference evidence="5" key="1">
    <citation type="submission" date="2016-10" db="EMBL/GenBank/DDBJ databases">
        <authorList>
            <person name="Varghese N."/>
            <person name="Submissions S."/>
        </authorList>
    </citation>
    <scope>NUCLEOTIDE SEQUENCE [LARGE SCALE GENOMIC DNA]</scope>
    <source>
        <strain evidence="5">DSM 17044</strain>
    </source>
</reference>
<dbReference type="EC" id="3.1.4.58" evidence="2"/>
<name>A0A1H7NRJ5_STIAU</name>
<keyword evidence="5" id="KW-1185">Reference proteome</keyword>
<feature type="short sequence motif" description="HXTX 1" evidence="2">
    <location>
        <begin position="40"/>
        <end position="43"/>
    </location>
</feature>
<dbReference type="Pfam" id="PF02834">
    <property type="entry name" value="LigT_PEase"/>
    <property type="match status" value="2"/>
</dbReference>
<evidence type="ECO:0000259" key="3">
    <source>
        <dbReference type="Pfam" id="PF02834"/>
    </source>
</evidence>
<dbReference type="NCBIfam" id="TIGR02258">
    <property type="entry name" value="2_5_ligase"/>
    <property type="match status" value="1"/>
</dbReference>
<organism evidence="4 5">
    <name type="scientific">Stigmatella aurantiaca</name>
    <dbReference type="NCBI Taxonomy" id="41"/>
    <lineage>
        <taxon>Bacteria</taxon>
        <taxon>Pseudomonadati</taxon>
        <taxon>Myxococcota</taxon>
        <taxon>Myxococcia</taxon>
        <taxon>Myxococcales</taxon>
        <taxon>Cystobacterineae</taxon>
        <taxon>Archangiaceae</taxon>
        <taxon>Stigmatella</taxon>
    </lineage>
</organism>
<dbReference type="PANTHER" id="PTHR35561">
    <property type="entry name" value="RNA 2',3'-CYCLIC PHOSPHODIESTERASE"/>
    <property type="match status" value="1"/>
</dbReference>
<feature type="active site" description="Proton donor" evidence="2">
    <location>
        <position position="40"/>
    </location>
</feature>
<keyword evidence="4" id="KW-0436">Ligase</keyword>
<comment type="similarity">
    <text evidence="2">Belongs to the 2H phosphoesterase superfamily. ThpR family.</text>
</comment>
<feature type="domain" description="Phosphoesterase HXTX" evidence="3">
    <location>
        <begin position="99"/>
        <end position="169"/>
    </location>
</feature>
<dbReference type="Proteomes" id="UP000182719">
    <property type="component" value="Unassembled WGS sequence"/>
</dbReference>
<dbReference type="Gene3D" id="3.90.1140.10">
    <property type="entry name" value="Cyclic phosphodiesterase"/>
    <property type="match status" value="1"/>
</dbReference>
<dbReference type="GO" id="GO:0008664">
    <property type="term" value="F:RNA 2',3'-cyclic 3'-phosphodiesterase activity"/>
    <property type="evidence" value="ECO:0007669"/>
    <property type="project" value="UniProtKB-EC"/>
</dbReference>
<dbReference type="HAMAP" id="MF_01940">
    <property type="entry name" value="RNA_CPDase"/>
    <property type="match status" value="1"/>
</dbReference>
<evidence type="ECO:0000313" key="4">
    <source>
        <dbReference type="EMBL" id="SEL26210.1"/>
    </source>
</evidence>
<dbReference type="GO" id="GO:0004113">
    <property type="term" value="F:2',3'-cyclic-nucleotide 3'-phosphodiesterase activity"/>
    <property type="evidence" value="ECO:0007669"/>
    <property type="project" value="InterPro"/>
</dbReference>
<dbReference type="RefSeq" id="WP_075006396.1">
    <property type="nucleotide sequence ID" value="NZ_FOAP01000005.1"/>
</dbReference>
<comment type="function">
    <text evidence="2">Hydrolyzes RNA 2',3'-cyclic phosphodiester to an RNA 2'-phosphomonoester.</text>
</comment>
<dbReference type="SUPFAM" id="SSF55144">
    <property type="entry name" value="LigT-like"/>
    <property type="match status" value="1"/>
</dbReference>
<comment type="catalytic activity">
    <reaction evidence="2">
        <text>a 3'-end 2',3'-cyclophospho-ribonucleotide-RNA + H2O = a 3'-end 2'-phospho-ribonucleotide-RNA + H(+)</text>
        <dbReference type="Rhea" id="RHEA:11828"/>
        <dbReference type="Rhea" id="RHEA-COMP:10464"/>
        <dbReference type="Rhea" id="RHEA-COMP:17353"/>
        <dbReference type="ChEBI" id="CHEBI:15377"/>
        <dbReference type="ChEBI" id="CHEBI:15378"/>
        <dbReference type="ChEBI" id="CHEBI:83064"/>
        <dbReference type="ChEBI" id="CHEBI:173113"/>
        <dbReference type="EC" id="3.1.4.58"/>
    </reaction>
</comment>
<dbReference type="GO" id="GO:0016874">
    <property type="term" value="F:ligase activity"/>
    <property type="evidence" value="ECO:0007669"/>
    <property type="project" value="UniProtKB-KW"/>
</dbReference>
<evidence type="ECO:0000256" key="1">
    <source>
        <dbReference type="ARBA" id="ARBA00022801"/>
    </source>
</evidence>
<evidence type="ECO:0000313" key="5">
    <source>
        <dbReference type="Proteomes" id="UP000182719"/>
    </source>
</evidence>
<accession>A0A1H7NRJ5</accession>
<dbReference type="InterPro" id="IPR009097">
    <property type="entry name" value="Cyclic_Pdiesterase"/>
</dbReference>
<dbReference type="OrthoDB" id="9793819at2"/>
<dbReference type="AlphaFoldDB" id="A0A1H7NRJ5"/>
<gene>
    <name evidence="4" type="ORF">SAMN05444354_10550</name>
</gene>
<dbReference type="InterPro" id="IPR014051">
    <property type="entry name" value="Phosphoesterase_HXTX"/>
</dbReference>
<feature type="domain" description="Phosphoesterase HXTX" evidence="3">
    <location>
        <begin position="16"/>
        <end position="91"/>
    </location>
</feature>
<keyword evidence="1 2" id="KW-0378">Hydrolase</keyword>
<sequence length="184" mass="19835">MRLFTAVTLGSGIEAQATAHLERLRALAPRARWVQPHGVHLTLVFLGEVEEARLPELEAALRPVALRHPPLTLTIAGGGSFGPSRRPRVLWAGVGGETAALEALQGDMASVLEPLGFPRDTRLYTAHLTLARAKEPQGDAAFAACVQALEGTHWGEARVAHFTLFESKAGRYLPRLELPLTGAR</sequence>
<feature type="active site" description="Proton acceptor" evidence="2">
    <location>
        <position position="127"/>
    </location>
</feature>
<dbReference type="PANTHER" id="PTHR35561:SF1">
    <property type="entry name" value="RNA 2',3'-CYCLIC PHOSPHODIESTERASE"/>
    <property type="match status" value="1"/>
</dbReference>